<dbReference type="Proteomes" id="UP000251960">
    <property type="component" value="Chromosome 4"/>
</dbReference>
<feature type="domain" description="Bowman-Birk serine protease inhibitors family" evidence="7">
    <location>
        <begin position="51"/>
        <end position="114"/>
    </location>
</feature>
<name>A0A3L6EXZ8_MAIZE</name>
<comment type="caution">
    <text evidence="8">The sequence shown here is derived from an EMBL/GenBank/DDBJ whole genome shotgun (WGS) entry which is preliminary data.</text>
</comment>
<keyword evidence="6" id="KW-0732">Signal</keyword>
<keyword evidence="3 5" id="KW-0722">Serine protease inhibitor</keyword>
<dbReference type="InterPro" id="IPR000877">
    <property type="entry name" value="Prot_inh_BBI"/>
</dbReference>
<evidence type="ECO:0000256" key="3">
    <source>
        <dbReference type="ARBA" id="ARBA00022900"/>
    </source>
</evidence>
<accession>A0A3L6EXZ8</accession>
<gene>
    <name evidence="8" type="primary">IBB3_2</name>
    <name evidence="8" type="ORF">Zm00014a_027911</name>
</gene>
<evidence type="ECO:0000256" key="2">
    <source>
        <dbReference type="ARBA" id="ARBA00022690"/>
    </source>
</evidence>
<evidence type="ECO:0000256" key="1">
    <source>
        <dbReference type="ARBA" id="ARBA00008506"/>
    </source>
</evidence>
<dbReference type="PANTHER" id="PTHR33479:SF8">
    <property type="entry name" value="BOWMAN-BIRK TYPE TRYPSIN INHIBITOR"/>
    <property type="match status" value="1"/>
</dbReference>
<sequence length="124" mass="12957">MRPQASLLVTLAVIVVVLAALPLSKGTEEEGGGGEAVAAVDAAAGTSSWPCCNKCGFCYLSDPPQCQCLDFSTVGCHPECKQCIRYTADGGVDIPPVHAYRCADILFNFCERRCTPAAVAASTK</sequence>
<dbReference type="AlphaFoldDB" id="A0A3L6EXZ8"/>
<dbReference type="Pfam" id="PF00228">
    <property type="entry name" value="Bowman-Birk_leg"/>
    <property type="match status" value="1"/>
</dbReference>
<keyword evidence="4" id="KW-1015">Disulfide bond</keyword>
<dbReference type="EMBL" id="NCVQ01000005">
    <property type="protein sequence ID" value="PWZ25473.1"/>
    <property type="molecule type" value="Genomic_DNA"/>
</dbReference>
<dbReference type="PANTHER" id="PTHR33479">
    <property type="entry name" value="BOWMAN-BIRK TYPE BRAN TRYPSIN INHIBITOR"/>
    <property type="match status" value="1"/>
</dbReference>
<dbReference type="OrthoDB" id="668211at2759"/>
<dbReference type="InterPro" id="IPR035995">
    <property type="entry name" value="Bowman-Birk_prot_inh"/>
</dbReference>
<dbReference type="Gene3D" id="2.10.69.10">
    <property type="entry name" value="Cysteine Protease (Bromelain) Inhibitor, subunit H"/>
    <property type="match status" value="1"/>
</dbReference>
<dbReference type="ExpressionAtlas" id="A0A3L6EXZ8">
    <property type="expression patterns" value="baseline and differential"/>
</dbReference>
<protein>
    <submittedName>
        <fullName evidence="8">Bowman-Birk type trypsin inhibitor</fullName>
    </submittedName>
</protein>
<dbReference type="SMART" id="SM00269">
    <property type="entry name" value="BowB"/>
    <property type="match status" value="1"/>
</dbReference>
<evidence type="ECO:0000256" key="6">
    <source>
        <dbReference type="SAM" id="SignalP"/>
    </source>
</evidence>
<evidence type="ECO:0000313" key="9">
    <source>
        <dbReference type="Proteomes" id="UP000251960"/>
    </source>
</evidence>
<evidence type="ECO:0000256" key="4">
    <source>
        <dbReference type="ARBA" id="ARBA00023157"/>
    </source>
</evidence>
<feature type="chain" id="PRO_5018698065" evidence="6">
    <location>
        <begin position="20"/>
        <end position="124"/>
    </location>
</feature>
<keyword evidence="2 5" id="KW-0646">Protease inhibitor</keyword>
<evidence type="ECO:0000313" key="8">
    <source>
        <dbReference type="EMBL" id="PWZ25473.1"/>
    </source>
</evidence>
<dbReference type="GO" id="GO:0004867">
    <property type="term" value="F:serine-type endopeptidase inhibitor activity"/>
    <property type="evidence" value="ECO:0007669"/>
    <property type="project" value="UniProtKB-KW"/>
</dbReference>
<evidence type="ECO:0000256" key="5">
    <source>
        <dbReference type="RuleBase" id="RU003856"/>
    </source>
</evidence>
<reference evidence="8 9" key="1">
    <citation type="journal article" date="2018" name="Nat. Genet.">
        <title>Extensive intraspecific gene order and gene structural variations between Mo17 and other maize genomes.</title>
        <authorList>
            <person name="Sun S."/>
            <person name="Zhou Y."/>
            <person name="Chen J."/>
            <person name="Shi J."/>
            <person name="Zhao H."/>
            <person name="Zhao H."/>
            <person name="Song W."/>
            <person name="Zhang M."/>
            <person name="Cui Y."/>
            <person name="Dong X."/>
            <person name="Liu H."/>
            <person name="Ma X."/>
            <person name="Jiao Y."/>
            <person name="Wang B."/>
            <person name="Wei X."/>
            <person name="Stein J.C."/>
            <person name="Glaubitz J.C."/>
            <person name="Lu F."/>
            <person name="Yu G."/>
            <person name="Liang C."/>
            <person name="Fengler K."/>
            <person name="Li B."/>
            <person name="Rafalski A."/>
            <person name="Schnable P.S."/>
            <person name="Ware D.H."/>
            <person name="Buckler E.S."/>
            <person name="Lai J."/>
        </authorList>
    </citation>
    <scope>NUCLEOTIDE SEQUENCE [LARGE SCALE GENOMIC DNA]</scope>
    <source>
        <strain evidence="9">cv. Missouri 17</strain>
        <tissue evidence="8">Seedling</tissue>
    </source>
</reference>
<feature type="signal peptide" evidence="6">
    <location>
        <begin position="1"/>
        <end position="19"/>
    </location>
</feature>
<dbReference type="OMA" id="RCNTACK"/>
<comment type="similarity">
    <text evidence="1 5">Belongs to the Bowman-Birk serine protease inhibitor family.</text>
</comment>
<dbReference type="SUPFAM" id="SSF57247">
    <property type="entry name" value="Bowman-Birk inhibitor, BBI"/>
    <property type="match status" value="1"/>
</dbReference>
<proteinExistence type="inferred from homology"/>
<organism evidence="8 9">
    <name type="scientific">Zea mays</name>
    <name type="common">Maize</name>
    <dbReference type="NCBI Taxonomy" id="4577"/>
    <lineage>
        <taxon>Eukaryota</taxon>
        <taxon>Viridiplantae</taxon>
        <taxon>Streptophyta</taxon>
        <taxon>Embryophyta</taxon>
        <taxon>Tracheophyta</taxon>
        <taxon>Spermatophyta</taxon>
        <taxon>Magnoliopsida</taxon>
        <taxon>Liliopsida</taxon>
        <taxon>Poales</taxon>
        <taxon>Poaceae</taxon>
        <taxon>PACMAD clade</taxon>
        <taxon>Panicoideae</taxon>
        <taxon>Andropogonodae</taxon>
        <taxon>Andropogoneae</taxon>
        <taxon>Tripsacinae</taxon>
        <taxon>Zea</taxon>
    </lineage>
</organism>
<dbReference type="GO" id="GO:0005576">
    <property type="term" value="C:extracellular region"/>
    <property type="evidence" value="ECO:0007669"/>
    <property type="project" value="InterPro"/>
</dbReference>
<evidence type="ECO:0000259" key="7">
    <source>
        <dbReference type="SMART" id="SM00269"/>
    </source>
</evidence>